<dbReference type="PANTHER" id="PTHR48053">
    <property type="entry name" value="LEUCINE RICH REPEAT FAMILY PROTEIN, EXPRESSED"/>
    <property type="match status" value="1"/>
</dbReference>
<dbReference type="Pfam" id="PF00560">
    <property type="entry name" value="LRR_1"/>
    <property type="match status" value="8"/>
</dbReference>
<evidence type="ECO:0000256" key="12">
    <source>
        <dbReference type="ARBA" id="ARBA00023136"/>
    </source>
</evidence>
<evidence type="ECO:0000313" key="18">
    <source>
        <dbReference type="EMBL" id="KAJ4844082.1"/>
    </source>
</evidence>
<evidence type="ECO:0000256" key="8">
    <source>
        <dbReference type="ARBA" id="ARBA00022737"/>
    </source>
</evidence>
<protein>
    <recommendedName>
        <fullName evidence="17">Leucine-rich repeat-containing N-terminal plant-type domain-containing protein</fullName>
    </recommendedName>
</protein>
<dbReference type="InterPro" id="IPR011009">
    <property type="entry name" value="Kinase-like_dom_sf"/>
</dbReference>
<keyword evidence="14" id="KW-0325">Glycoprotein</keyword>
<dbReference type="Pfam" id="PF13855">
    <property type="entry name" value="LRR_8"/>
    <property type="match status" value="1"/>
</dbReference>
<dbReference type="InterPro" id="IPR003591">
    <property type="entry name" value="Leu-rich_rpt_typical-subtyp"/>
</dbReference>
<evidence type="ECO:0000256" key="2">
    <source>
        <dbReference type="ARBA" id="ARBA00004479"/>
    </source>
</evidence>
<keyword evidence="4" id="KW-1003">Cell membrane</keyword>
<evidence type="ECO:0000256" key="10">
    <source>
        <dbReference type="ARBA" id="ARBA00022840"/>
    </source>
</evidence>
<keyword evidence="6 16" id="KW-0812">Transmembrane</keyword>
<proteinExistence type="inferred from homology"/>
<keyword evidence="5" id="KW-0433">Leucine-rich repeat</keyword>
<evidence type="ECO:0000256" key="15">
    <source>
        <dbReference type="PROSITE-ProRule" id="PRU10141"/>
    </source>
</evidence>
<evidence type="ECO:0000256" key="14">
    <source>
        <dbReference type="ARBA" id="ARBA00023180"/>
    </source>
</evidence>
<comment type="subcellular location">
    <subcellularLocation>
        <location evidence="1">Cell membrane</location>
    </subcellularLocation>
    <subcellularLocation>
        <location evidence="2">Membrane</location>
        <topology evidence="2">Single-pass type I membrane protein</topology>
    </subcellularLocation>
</comment>
<evidence type="ECO:0000256" key="3">
    <source>
        <dbReference type="ARBA" id="ARBA00009592"/>
    </source>
</evidence>
<comment type="caution">
    <text evidence="18">The sequence shown here is derived from an EMBL/GenBank/DDBJ whole genome shotgun (WGS) entry which is preliminary data.</text>
</comment>
<dbReference type="InterPro" id="IPR051716">
    <property type="entry name" value="Plant_RL_S/T_kinase"/>
</dbReference>
<dbReference type="SUPFAM" id="SSF56112">
    <property type="entry name" value="Protein kinase-like (PK-like)"/>
    <property type="match status" value="1"/>
</dbReference>
<dbReference type="SMART" id="SM00369">
    <property type="entry name" value="LRR_TYP"/>
    <property type="match status" value="7"/>
</dbReference>
<gene>
    <name evidence="18" type="ORF">Tsubulata_027512</name>
</gene>
<keyword evidence="13" id="KW-0675">Receptor</keyword>
<dbReference type="Pfam" id="PF08263">
    <property type="entry name" value="LRRNT_2"/>
    <property type="match status" value="1"/>
</dbReference>
<dbReference type="Proteomes" id="UP001141552">
    <property type="component" value="Unassembled WGS sequence"/>
</dbReference>
<feature type="binding site" evidence="15">
    <location>
        <position position="853"/>
    </location>
    <ligand>
        <name>ATP</name>
        <dbReference type="ChEBI" id="CHEBI:30616"/>
    </ligand>
</feature>
<organism evidence="18 19">
    <name type="scientific">Turnera subulata</name>
    <dbReference type="NCBI Taxonomy" id="218843"/>
    <lineage>
        <taxon>Eukaryota</taxon>
        <taxon>Viridiplantae</taxon>
        <taxon>Streptophyta</taxon>
        <taxon>Embryophyta</taxon>
        <taxon>Tracheophyta</taxon>
        <taxon>Spermatophyta</taxon>
        <taxon>Magnoliopsida</taxon>
        <taxon>eudicotyledons</taxon>
        <taxon>Gunneridae</taxon>
        <taxon>Pentapetalae</taxon>
        <taxon>rosids</taxon>
        <taxon>fabids</taxon>
        <taxon>Malpighiales</taxon>
        <taxon>Passifloraceae</taxon>
        <taxon>Turnera</taxon>
    </lineage>
</organism>
<dbReference type="PROSITE" id="PS51450">
    <property type="entry name" value="LRR"/>
    <property type="match status" value="1"/>
</dbReference>
<dbReference type="AlphaFoldDB" id="A0A9Q0JK83"/>
<evidence type="ECO:0000256" key="5">
    <source>
        <dbReference type="ARBA" id="ARBA00022614"/>
    </source>
</evidence>
<dbReference type="FunFam" id="3.80.10.10:FF:000213">
    <property type="entry name" value="Tyrosine-sulfated glycopeptide receptor 1"/>
    <property type="match status" value="1"/>
</dbReference>
<dbReference type="PRINTS" id="PR00019">
    <property type="entry name" value="LEURICHRPT"/>
</dbReference>
<keyword evidence="8" id="KW-0677">Repeat</keyword>
<dbReference type="PROSITE" id="PS00107">
    <property type="entry name" value="PROTEIN_KINASE_ATP"/>
    <property type="match status" value="1"/>
</dbReference>
<keyword evidence="7" id="KW-0732">Signal</keyword>
<evidence type="ECO:0000256" key="6">
    <source>
        <dbReference type="ARBA" id="ARBA00022692"/>
    </source>
</evidence>
<evidence type="ECO:0000256" key="9">
    <source>
        <dbReference type="ARBA" id="ARBA00022741"/>
    </source>
</evidence>
<feature type="transmembrane region" description="Helical" evidence="16">
    <location>
        <begin position="737"/>
        <end position="761"/>
    </location>
</feature>
<evidence type="ECO:0000256" key="4">
    <source>
        <dbReference type="ARBA" id="ARBA00022475"/>
    </source>
</evidence>
<keyword evidence="10 15" id="KW-0067">ATP-binding</keyword>
<dbReference type="PANTHER" id="PTHR48053:SF155">
    <property type="entry name" value="LOW QUALITY PROTEIN: RECEPTOR-LIKE PROTEIN 2"/>
    <property type="match status" value="1"/>
</dbReference>
<evidence type="ECO:0000256" key="13">
    <source>
        <dbReference type="ARBA" id="ARBA00023170"/>
    </source>
</evidence>
<evidence type="ECO:0000256" key="1">
    <source>
        <dbReference type="ARBA" id="ARBA00004236"/>
    </source>
</evidence>
<dbReference type="FunFam" id="3.80.10.10:FF:000530">
    <property type="entry name" value="Receptor-like protein 2"/>
    <property type="match status" value="1"/>
</dbReference>
<dbReference type="InterPro" id="IPR001611">
    <property type="entry name" value="Leu-rich_rpt"/>
</dbReference>
<evidence type="ECO:0000256" key="7">
    <source>
        <dbReference type="ARBA" id="ARBA00022729"/>
    </source>
</evidence>
<name>A0A9Q0JK83_9ROSI</name>
<dbReference type="GO" id="GO:0005524">
    <property type="term" value="F:ATP binding"/>
    <property type="evidence" value="ECO:0007669"/>
    <property type="project" value="UniProtKB-UniRule"/>
</dbReference>
<keyword evidence="9 15" id="KW-0547">Nucleotide-binding</keyword>
<dbReference type="InterPro" id="IPR013210">
    <property type="entry name" value="LRR_N_plant-typ"/>
</dbReference>
<dbReference type="SUPFAM" id="SSF52058">
    <property type="entry name" value="L domain-like"/>
    <property type="match status" value="2"/>
</dbReference>
<keyword evidence="12 16" id="KW-0472">Membrane</keyword>
<comment type="similarity">
    <text evidence="3">Belongs to the RLP family.</text>
</comment>
<keyword evidence="11 16" id="KW-1133">Transmembrane helix</keyword>
<sequence>MIMTGNKANFAALSCLIRPIIIPRPRPRPRPSSSSSSSSSSLSLAMVLSVVVLTIILHLLPSCQAAGEAACNPEDGNSLLSFYSTLSSSSTANSLNWNNSSSSNCCSWDGVSCDTVTGRVTRLWLPYKDLNGTLSPSLVNLTALSSLNLSHNRLMGPLPEEFFSSLTSLQFVDLSYNRLSGELPSTNNIITLPIQILDLSSNRFSGQLTIPFLQGAANLTSFNVSNNIFTGQIPSNICTTVSSSVTLLDFSNNNFNGNVPSGLGACPKLEIFRAGFNNLSGTIPDDVYRAVSLQVLSLPVNHLTGDISDDIVNLTRLQILELFSNQLTGMIPREIGKLAGLESLLLYINNLTGTLPPSLNKCTNLVSLNLRVNFLVGDLSSFDFSTLQQLSTLDLGNNNFTGVFPTSLYSCISLTAVRFASNQLEGQISPDITALQSLSFLSVSANNLTNITGAIRILMGCKKLTTLILSNNTVNETLPDYGNALDPAGFQNLQVLSLGGCRLFGQVPSWLSMLRNLQVLDLSFNRITGSIPAWLGNLSGLFYLDLSKNSLTGEFPLELTRLQALVSPQTGKQLNRSYLELPVFVKPDNLTNMQYNQLSSLPPAIYLGQNNLSGSIPPEIGQLKMLHILDVDSNNFSGNIPDELSNLTNLERLDLSSNQFSGEIPASLKVLHFLSWFSVANNNLRGPVPSGGQFDTFSESNFEGNPLLCGQIVQRSCSAPSGTNSSTTDHKSANAKLIVGLVLGICFGTGIVIAVLVLWILSKRRIIPGVDADNMELDTLSSHSYSGLPPQAEKSTNVVVLFPNNTENIKDLTMPELLKATDNFSQANIIGAGGFGLVYKAILEDGTKLAVKKLSGDLGLMEREFKAEQMRNDGKQEQVFDPLLRGKGFDAEMLKVLDVACMCVNHNPFKRPTIQEVVDWLKDVGSDRNQNKG</sequence>
<dbReference type="OrthoDB" id="647974at2759"/>
<reference evidence="18" key="2">
    <citation type="journal article" date="2023" name="Plants (Basel)">
        <title>Annotation of the Turnera subulata (Passifloraceae) Draft Genome Reveals the S-Locus Evolved after the Divergence of Turneroideae from Passifloroideae in a Stepwise Manner.</title>
        <authorList>
            <person name="Henning P.M."/>
            <person name="Roalson E.H."/>
            <person name="Mir W."/>
            <person name="McCubbin A.G."/>
            <person name="Shore J.S."/>
        </authorList>
    </citation>
    <scope>NUCLEOTIDE SEQUENCE</scope>
    <source>
        <strain evidence="18">F60SS</strain>
    </source>
</reference>
<evidence type="ECO:0000259" key="17">
    <source>
        <dbReference type="Pfam" id="PF08263"/>
    </source>
</evidence>
<evidence type="ECO:0000313" key="19">
    <source>
        <dbReference type="Proteomes" id="UP001141552"/>
    </source>
</evidence>
<dbReference type="InterPro" id="IPR032675">
    <property type="entry name" value="LRR_dom_sf"/>
</dbReference>
<dbReference type="Gene3D" id="3.80.10.10">
    <property type="entry name" value="Ribonuclease Inhibitor"/>
    <property type="match status" value="4"/>
</dbReference>
<keyword evidence="19" id="KW-1185">Reference proteome</keyword>
<evidence type="ECO:0000256" key="11">
    <source>
        <dbReference type="ARBA" id="ARBA00022989"/>
    </source>
</evidence>
<evidence type="ECO:0000256" key="16">
    <source>
        <dbReference type="SAM" id="Phobius"/>
    </source>
</evidence>
<dbReference type="Gene3D" id="3.30.200.20">
    <property type="entry name" value="Phosphorylase Kinase, domain 1"/>
    <property type="match status" value="1"/>
</dbReference>
<dbReference type="SUPFAM" id="SSF52047">
    <property type="entry name" value="RNI-like"/>
    <property type="match status" value="1"/>
</dbReference>
<dbReference type="EMBL" id="JAKUCV010002057">
    <property type="protein sequence ID" value="KAJ4844082.1"/>
    <property type="molecule type" value="Genomic_DNA"/>
</dbReference>
<dbReference type="GO" id="GO:0005886">
    <property type="term" value="C:plasma membrane"/>
    <property type="evidence" value="ECO:0007669"/>
    <property type="project" value="UniProtKB-SubCell"/>
</dbReference>
<reference evidence="18" key="1">
    <citation type="submission" date="2022-02" db="EMBL/GenBank/DDBJ databases">
        <authorList>
            <person name="Henning P.M."/>
            <person name="McCubbin A.G."/>
            <person name="Shore J.S."/>
        </authorList>
    </citation>
    <scope>NUCLEOTIDE SEQUENCE</scope>
    <source>
        <strain evidence="18">F60SS</strain>
        <tissue evidence="18">Leaves</tissue>
    </source>
</reference>
<dbReference type="InterPro" id="IPR017441">
    <property type="entry name" value="Protein_kinase_ATP_BS"/>
</dbReference>
<accession>A0A9Q0JK83</accession>
<feature type="domain" description="Leucine-rich repeat-containing N-terminal plant-type" evidence="17">
    <location>
        <begin position="73"/>
        <end position="114"/>
    </location>
</feature>
<dbReference type="FunFam" id="3.80.10.10:FF:000129">
    <property type="entry name" value="Leucine-rich repeat receptor-like kinase"/>
    <property type="match status" value="1"/>
</dbReference>